<evidence type="ECO:0000313" key="1">
    <source>
        <dbReference type="EMBL" id="MBA4651659.1"/>
    </source>
</evidence>
<reference evidence="1" key="2">
    <citation type="submission" date="2020-07" db="EMBL/GenBank/DDBJ databases">
        <authorList>
            <person name="Vera ALvarez R."/>
            <person name="Arias-Moreno D.M."/>
            <person name="Jimenez-Jacinto V."/>
            <person name="Jimenez-Bremont J.F."/>
            <person name="Swaminathan K."/>
            <person name="Moose S.P."/>
            <person name="Guerrero-Gonzalez M.L."/>
            <person name="Marino-Ramirez L."/>
            <person name="Landsman D."/>
            <person name="Rodriguez-Kessler M."/>
            <person name="Delgado-Sanchez P."/>
        </authorList>
    </citation>
    <scope>NUCLEOTIDE SEQUENCE</scope>
    <source>
        <tissue evidence="1">Cladode</tissue>
    </source>
</reference>
<dbReference type="EMBL" id="GISG01171177">
    <property type="protein sequence ID" value="MBA4651659.1"/>
    <property type="molecule type" value="Transcribed_RNA"/>
</dbReference>
<accession>A0A7C8ZU48</accession>
<proteinExistence type="predicted"/>
<reference evidence="1" key="1">
    <citation type="journal article" date="2013" name="J. Plant Res.">
        <title>Effect of fungi and light on seed germination of three Opuntia species from semiarid lands of central Mexico.</title>
        <authorList>
            <person name="Delgado-Sanchez P."/>
            <person name="Jimenez-Bremont J.F."/>
            <person name="Guerrero-Gonzalez Mde L."/>
            <person name="Flores J."/>
        </authorList>
    </citation>
    <scope>NUCLEOTIDE SEQUENCE</scope>
    <source>
        <tissue evidence="1">Cladode</tissue>
    </source>
</reference>
<sequence>MFFQLLIPSGSIPKINSHISPVLANFQIRMRLDNFSLLSYQYNRGHQKDCNRGLSRPSQQMCVTAKKHDSNQCLPRTGLQKHNCILLPCFLQCLNLVASSKMTWGRRIFLGLTELHNRFH</sequence>
<protein>
    <submittedName>
        <fullName evidence="1">Uncharacterized protein</fullName>
    </submittedName>
</protein>
<organism evidence="1">
    <name type="scientific">Opuntia streptacantha</name>
    <name type="common">Prickly pear cactus</name>
    <name type="synonym">Opuntia cardona</name>
    <dbReference type="NCBI Taxonomy" id="393608"/>
    <lineage>
        <taxon>Eukaryota</taxon>
        <taxon>Viridiplantae</taxon>
        <taxon>Streptophyta</taxon>
        <taxon>Embryophyta</taxon>
        <taxon>Tracheophyta</taxon>
        <taxon>Spermatophyta</taxon>
        <taxon>Magnoliopsida</taxon>
        <taxon>eudicotyledons</taxon>
        <taxon>Gunneridae</taxon>
        <taxon>Pentapetalae</taxon>
        <taxon>Caryophyllales</taxon>
        <taxon>Cactineae</taxon>
        <taxon>Cactaceae</taxon>
        <taxon>Opuntioideae</taxon>
        <taxon>Opuntia</taxon>
    </lineage>
</organism>
<name>A0A7C8ZU48_OPUST</name>
<dbReference type="AlphaFoldDB" id="A0A7C8ZU48"/>